<keyword evidence="4" id="KW-1185">Reference proteome</keyword>
<evidence type="ECO:0000259" key="2">
    <source>
        <dbReference type="PROSITE" id="PS51253"/>
    </source>
</evidence>
<accession>A0A167NYJ1</accession>
<gene>
    <name evidence="3" type="ORF">PHYBLDRAFT_165384</name>
</gene>
<evidence type="ECO:0000256" key="1">
    <source>
        <dbReference type="ARBA" id="ARBA00023125"/>
    </source>
</evidence>
<dbReference type="GO" id="GO:0003677">
    <property type="term" value="F:DNA binding"/>
    <property type="evidence" value="ECO:0007669"/>
    <property type="project" value="UniProtKB-KW"/>
</dbReference>
<dbReference type="InParanoid" id="A0A167NYJ1"/>
<dbReference type="VEuPathDB" id="FungiDB:PHYBLDRAFT_165384"/>
<protein>
    <submittedName>
        <fullName evidence="3">Homeodomain-like DNA binding domain-containing transcription factor</fullName>
    </submittedName>
</protein>
<evidence type="ECO:0000313" key="3">
    <source>
        <dbReference type="EMBL" id="OAD76884.1"/>
    </source>
</evidence>
<dbReference type="GeneID" id="28996129"/>
<dbReference type="RefSeq" id="XP_018294924.1">
    <property type="nucleotide sequence ID" value="XM_018435223.1"/>
</dbReference>
<name>A0A167NYJ1_PHYB8</name>
<sequence length="125" mass="14273">MSKKNILLNIANHLEICDMKKKKPSISNPQLAEWAKKTFGFQKAPDASTISKILKRGDQVLIMQADVKNRKCVIKGQWPQIEEAVILWINIAENNQIPITWELIKTKAIIFAERIDIKDFNSSQG</sequence>
<feature type="domain" description="HTH CENPB-type" evidence="2">
    <location>
        <begin position="69"/>
        <end position="125"/>
    </location>
</feature>
<keyword evidence="3" id="KW-0371">Homeobox</keyword>
<reference evidence="4" key="1">
    <citation type="submission" date="2015-06" db="EMBL/GenBank/DDBJ databases">
        <title>Expansion of signal transduction pathways in fungi by whole-genome duplication.</title>
        <authorList>
            <consortium name="DOE Joint Genome Institute"/>
            <person name="Corrochano L.M."/>
            <person name="Kuo A."/>
            <person name="Marcet-Houben M."/>
            <person name="Polaino S."/>
            <person name="Salamov A."/>
            <person name="Villalobos J.M."/>
            <person name="Alvarez M.I."/>
            <person name="Avalos J."/>
            <person name="Benito E.P."/>
            <person name="Benoit I."/>
            <person name="Burger G."/>
            <person name="Camino L.P."/>
            <person name="Canovas D."/>
            <person name="Cerda-Olmedo E."/>
            <person name="Cheng J.-F."/>
            <person name="Dominguez A."/>
            <person name="Elias M."/>
            <person name="Eslava A.P."/>
            <person name="Glaser F."/>
            <person name="Grimwood J."/>
            <person name="Gutierrez G."/>
            <person name="Heitman J."/>
            <person name="Henrissat B."/>
            <person name="Iturriaga E.A."/>
            <person name="Lang B.F."/>
            <person name="Lavin J.L."/>
            <person name="Lee S."/>
            <person name="Li W."/>
            <person name="Lindquist E."/>
            <person name="Lopez-Garcia S."/>
            <person name="Luque E.M."/>
            <person name="Marcos A.T."/>
            <person name="Martin J."/>
            <person name="McCluskey K."/>
            <person name="Medina H.R."/>
            <person name="Miralles-Duran A."/>
            <person name="Miyazaki A."/>
            <person name="Munoz-Torres E."/>
            <person name="Oguiza J.A."/>
            <person name="Ohm R."/>
            <person name="Olmedo M."/>
            <person name="Orejas M."/>
            <person name="Ortiz-Castellanos L."/>
            <person name="Pisabarro A.G."/>
            <person name="Rodriguez-Romero J."/>
            <person name="Ruiz-Herrera J."/>
            <person name="Ruiz-Vazquez R."/>
            <person name="Sanz C."/>
            <person name="Schackwitz W."/>
            <person name="Schmutz J."/>
            <person name="Shahriari M."/>
            <person name="Shelest E."/>
            <person name="Silva-Franco F."/>
            <person name="Soanes D."/>
            <person name="Syed K."/>
            <person name="Tagua V.G."/>
            <person name="Talbot N.J."/>
            <person name="Thon M."/>
            <person name="De vries R.P."/>
            <person name="Wiebenga A."/>
            <person name="Yadav J.S."/>
            <person name="Braun E.L."/>
            <person name="Baker S."/>
            <person name="Garre V."/>
            <person name="Horwitz B."/>
            <person name="Torres-Martinez S."/>
            <person name="Idnurm A."/>
            <person name="Herrera-Estrella A."/>
            <person name="Gabaldon T."/>
            <person name="Grigoriev I.V."/>
        </authorList>
    </citation>
    <scope>NUCLEOTIDE SEQUENCE [LARGE SCALE GENOMIC DNA]</scope>
    <source>
        <strain evidence="4">NRRL 1555(-)</strain>
    </source>
</reference>
<dbReference type="PROSITE" id="PS51253">
    <property type="entry name" value="HTH_CENPB"/>
    <property type="match status" value="1"/>
</dbReference>
<dbReference type="SUPFAM" id="SSF46689">
    <property type="entry name" value="Homeodomain-like"/>
    <property type="match status" value="1"/>
</dbReference>
<dbReference type="Gene3D" id="1.10.10.60">
    <property type="entry name" value="Homeodomain-like"/>
    <property type="match status" value="2"/>
</dbReference>
<keyword evidence="1 3" id="KW-0238">DNA-binding</keyword>
<dbReference type="Pfam" id="PF03221">
    <property type="entry name" value="HTH_Tnp_Tc5"/>
    <property type="match status" value="1"/>
</dbReference>
<dbReference type="EMBL" id="KV440975">
    <property type="protein sequence ID" value="OAD76884.1"/>
    <property type="molecule type" value="Genomic_DNA"/>
</dbReference>
<dbReference type="InterPro" id="IPR006600">
    <property type="entry name" value="HTH_CenpB_DNA-bd_dom"/>
</dbReference>
<dbReference type="InterPro" id="IPR009057">
    <property type="entry name" value="Homeodomain-like_sf"/>
</dbReference>
<dbReference type="Proteomes" id="UP000077315">
    <property type="component" value="Unassembled WGS sequence"/>
</dbReference>
<dbReference type="OrthoDB" id="2402233at2759"/>
<proteinExistence type="predicted"/>
<evidence type="ECO:0000313" key="4">
    <source>
        <dbReference type="Proteomes" id="UP000077315"/>
    </source>
</evidence>
<organism evidence="3 4">
    <name type="scientific">Phycomyces blakesleeanus (strain ATCC 8743b / DSM 1359 / FGSC 10004 / NBRC 33097 / NRRL 1555)</name>
    <dbReference type="NCBI Taxonomy" id="763407"/>
    <lineage>
        <taxon>Eukaryota</taxon>
        <taxon>Fungi</taxon>
        <taxon>Fungi incertae sedis</taxon>
        <taxon>Mucoromycota</taxon>
        <taxon>Mucoromycotina</taxon>
        <taxon>Mucoromycetes</taxon>
        <taxon>Mucorales</taxon>
        <taxon>Phycomycetaceae</taxon>
        <taxon>Phycomyces</taxon>
    </lineage>
</organism>
<dbReference type="AlphaFoldDB" id="A0A167NYJ1"/>